<name>D4LBN7_RUMC1</name>
<keyword evidence="5 8" id="KW-0645">Protease</keyword>
<comment type="subcellular location">
    <subcellularLocation>
        <location evidence="2">Cell membrane</location>
        <topology evidence="2">Single-pass type II membrane protein</topology>
    </subcellularLocation>
    <subcellularLocation>
        <location evidence="8">Membrane</location>
        <topology evidence="8">Single-pass type II membrane protein</topology>
    </subcellularLocation>
</comment>
<dbReference type="GO" id="GO:0006465">
    <property type="term" value="P:signal peptide processing"/>
    <property type="evidence" value="ECO:0007669"/>
    <property type="project" value="InterPro"/>
</dbReference>
<dbReference type="STRING" id="213810.RUM_08530"/>
<evidence type="ECO:0000256" key="1">
    <source>
        <dbReference type="ARBA" id="ARBA00000677"/>
    </source>
</evidence>
<dbReference type="CDD" id="cd06530">
    <property type="entry name" value="S26_SPase_I"/>
    <property type="match status" value="1"/>
</dbReference>
<evidence type="ECO:0000256" key="9">
    <source>
        <dbReference type="SAM" id="MobiDB-lite"/>
    </source>
</evidence>
<dbReference type="GO" id="GO:0005886">
    <property type="term" value="C:plasma membrane"/>
    <property type="evidence" value="ECO:0007669"/>
    <property type="project" value="UniProtKB-SubCell"/>
</dbReference>
<dbReference type="PRINTS" id="PR00727">
    <property type="entry name" value="LEADERPTASE"/>
</dbReference>
<dbReference type="PATRIC" id="fig|213810.4.peg.767"/>
<dbReference type="PANTHER" id="PTHR43390">
    <property type="entry name" value="SIGNAL PEPTIDASE I"/>
    <property type="match status" value="1"/>
</dbReference>
<dbReference type="InterPro" id="IPR036286">
    <property type="entry name" value="LexA/Signal_pep-like_sf"/>
</dbReference>
<feature type="active site" evidence="7">
    <location>
        <position position="129"/>
    </location>
</feature>
<comment type="catalytic activity">
    <reaction evidence="1 8">
        <text>Cleavage of hydrophobic, N-terminal signal or leader sequences from secreted and periplasmic proteins.</text>
        <dbReference type="EC" id="3.4.21.89"/>
    </reaction>
</comment>
<evidence type="ECO:0000256" key="8">
    <source>
        <dbReference type="RuleBase" id="RU362042"/>
    </source>
</evidence>
<dbReference type="AlphaFoldDB" id="D4LBN7"/>
<evidence type="ECO:0000256" key="2">
    <source>
        <dbReference type="ARBA" id="ARBA00004401"/>
    </source>
</evidence>
<dbReference type="PANTHER" id="PTHR43390:SF1">
    <property type="entry name" value="CHLOROPLAST PROCESSING PEPTIDASE"/>
    <property type="match status" value="1"/>
</dbReference>
<keyword evidence="8" id="KW-1133">Transmembrane helix</keyword>
<dbReference type="Proteomes" id="UP000007054">
    <property type="component" value="Chromosome"/>
</dbReference>
<evidence type="ECO:0000256" key="6">
    <source>
        <dbReference type="ARBA" id="ARBA00022801"/>
    </source>
</evidence>
<dbReference type="KEGG" id="rch:RUM_08530"/>
<dbReference type="RefSeq" id="WP_015557939.1">
    <property type="nucleotide sequence ID" value="NC_021039.1"/>
</dbReference>
<evidence type="ECO:0000256" key="3">
    <source>
        <dbReference type="ARBA" id="ARBA00009370"/>
    </source>
</evidence>
<feature type="active site" evidence="7">
    <location>
        <position position="73"/>
    </location>
</feature>
<dbReference type="InterPro" id="IPR000223">
    <property type="entry name" value="Pept_S26A_signal_pept_1"/>
</dbReference>
<dbReference type="Pfam" id="PF10502">
    <property type="entry name" value="Peptidase_S26"/>
    <property type="match status" value="1"/>
</dbReference>
<sequence length="234" mass="25956">MENESLDTSKEETKEVQQPAAPEESGKQEDWKSPVKSLVNDLLDIAESVIVSVFVVVLVFAFILRPVTVDGSSMNPTLYDKDRVLMVELFYHPQRGDVVIVDGTEAHLFSDPEQTQVVEKKGIGINLIKRVIAVAGDQLDIDFTAGTVTLNGVVQKEDYINMLTTRNDGAFTYPLTVPEGYIFVMGDNRNASTDSRSTLVGLVPEDAVIGHAVYRFARDEKLRSTWAEQFSVID</sequence>
<evidence type="ECO:0000256" key="5">
    <source>
        <dbReference type="ARBA" id="ARBA00022670"/>
    </source>
</evidence>
<gene>
    <name evidence="11" type="ordered locus">RUM_08530</name>
</gene>
<dbReference type="EC" id="3.4.21.89" evidence="4 8"/>
<dbReference type="InterPro" id="IPR019758">
    <property type="entry name" value="Pept_S26A_signal_pept_1_CS"/>
</dbReference>
<accession>D4LBN7</accession>
<dbReference type="HOGENOM" id="CLU_028723_5_3_9"/>
<dbReference type="NCBIfam" id="TIGR02227">
    <property type="entry name" value="sigpep_I_bact"/>
    <property type="match status" value="1"/>
</dbReference>
<organism evidence="11 12">
    <name type="scientific">Ruminococcus champanellensis (strain DSM 18848 / JCM 17042 / KCTC 15320 / 18P13)</name>
    <dbReference type="NCBI Taxonomy" id="213810"/>
    <lineage>
        <taxon>Bacteria</taxon>
        <taxon>Bacillati</taxon>
        <taxon>Bacillota</taxon>
        <taxon>Clostridia</taxon>
        <taxon>Eubacteriales</taxon>
        <taxon>Oscillospiraceae</taxon>
        <taxon>Ruminococcus</taxon>
    </lineage>
</organism>
<feature type="transmembrane region" description="Helical" evidence="8">
    <location>
        <begin position="45"/>
        <end position="64"/>
    </location>
</feature>
<feature type="region of interest" description="Disordered" evidence="9">
    <location>
        <begin position="1"/>
        <end position="32"/>
    </location>
</feature>
<dbReference type="BioCyc" id="RCHA213810:RUM_RS04120-MONOMER"/>
<dbReference type="PROSITE" id="PS00761">
    <property type="entry name" value="SPASE_I_3"/>
    <property type="match status" value="1"/>
</dbReference>
<dbReference type="OrthoDB" id="9802919at2"/>
<dbReference type="EMBL" id="FP929052">
    <property type="protein sequence ID" value="CBL17032.1"/>
    <property type="molecule type" value="Genomic_DNA"/>
</dbReference>
<dbReference type="SUPFAM" id="SSF51306">
    <property type="entry name" value="LexA/Signal peptidase"/>
    <property type="match status" value="1"/>
</dbReference>
<reference evidence="11 12" key="1">
    <citation type="submission" date="2010-03" db="EMBL/GenBank/DDBJ databases">
        <title>The genome sequence of Ruminococcus sp. 18P13.</title>
        <authorList>
            <consortium name="metaHIT consortium -- http://www.metahit.eu/"/>
            <person name="Pajon A."/>
            <person name="Turner K."/>
            <person name="Parkhill J."/>
            <person name="Bernalier A."/>
        </authorList>
    </citation>
    <scope>NUCLEOTIDE SEQUENCE [LARGE SCALE GENOMIC DNA]</scope>
    <source>
        <strain evidence="12">DSM 18848 / JCM 17042 / 18P13</strain>
    </source>
</reference>
<evidence type="ECO:0000313" key="12">
    <source>
        <dbReference type="Proteomes" id="UP000007054"/>
    </source>
</evidence>
<comment type="similarity">
    <text evidence="3 8">Belongs to the peptidase S26 family.</text>
</comment>
<dbReference type="Gene3D" id="2.10.109.10">
    <property type="entry name" value="Umud Fragment, subunit A"/>
    <property type="match status" value="1"/>
</dbReference>
<keyword evidence="8" id="KW-0812">Transmembrane</keyword>
<dbReference type="InterPro" id="IPR019756">
    <property type="entry name" value="Pept_S26A_signal_pept_1_Ser-AS"/>
</dbReference>
<proteinExistence type="inferred from homology"/>
<dbReference type="PROSITE" id="PS00501">
    <property type="entry name" value="SPASE_I_1"/>
    <property type="match status" value="1"/>
</dbReference>
<keyword evidence="8" id="KW-0472">Membrane</keyword>
<evidence type="ECO:0000313" key="11">
    <source>
        <dbReference type="EMBL" id="CBL17032.1"/>
    </source>
</evidence>
<keyword evidence="12" id="KW-1185">Reference proteome</keyword>
<evidence type="ECO:0000256" key="4">
    <source>
        <dbReference type="ARBA" id="ARBA00013208"/>
    </source>
</evidence>
<dbReference type="GO" id="GO:0009003">
    <property type="term" value="F:signal peptidase activity"/>
    <property type="evidence" value="ECO:0007669"/>
    <property type="project" value="UniProtKB-EC"/>
</dbReference>
<dbReference type="InterPro" id="IPR019533">
    <property type="entry name" value="Peptidase_S26"/>
</dbReference>
<dbReference type="GeneID" id="83155631"/>
<evidence type="ECO:0000256" key="7">
    <source>
        <dbReference type="PIRSR" id="PIRSR600223-1"/>
    </source>
</evidence>
<evidence type="ECO:0000259" key="10">
    <source>
        <dbReference type="Pfam" id="PF10502"/>
    </source>
</evidence>
<protein>
    <recommendedName>
        <fullName evidence="4 8">Signal peptidase I</fullName>
        <ecNumber evidence="4 8">3.4.21.89</ecNumber>
    </recommendedName>
</protein>
<keyword evidence="6 8" id="KW-0378">Hydrolase</keyword>
<dbReference type="GO" id="GO:0004252">
    <property type="term" value="F:serine-type endopeptidase activity"/>
    <property type="evidence" value="ECO:0007669"/>
    <property type="project" value="InterPro"/>
</dbReference>
<feature type="domain" description="Peptidase S26" evidence="10">
    <location>
        <begin position="44"/>
        <end position="216"/>
    </location>
</feature>